<dbReference type="EC" id="5.2.1.8" evidence="2"/>
<evidence type="ECO:0000256" key="2">
    <source>
        <dbReference type="RuleBase" id="RU363019"/>
    </source>
</evidence>
<keyword evidence="2 6" id="KW-0413">Isomerase</keyword>
<accession>A0AAD1HCP6</accession>
<dbReference type="PROSITE" id="PS50072">
    <property type="entry name" value="CSA_PPIASE_2"/>
    <property type="match status" value="1"/>
</dbReference>
<proteinExistence type="inferred from homology"/>
<feature type="region of interest" description="Disordered" evidence="3">
    <location>
        <begin position="178"/>
        <end position="205"/>
    </location>
</feature>
<dbReference type="Proteomes" id="UP000466681">
    <property type="component" value="Chromosome"/>
</dbReference>
<dbReference type="CDD" id="cd00317">
    <property type="entry name" value="cyclophilin"/>
    <property type="match status" value="1"/>
</dbReference>
<reference evidence="6 7" key="1">
    <citation type="journal article" date="2019" name="Emerg. Microbes Infect.">
        <title>Comprehensive subspecies identification of 175 nontuberculous mycobacteria species based on 7547 genomic profiles.</title>
        <authorList>
            <person name="Matsumoto Y."/>
            <person name="Kinjo T."/>
            <person name="Motooka D."/>
            <person name="Nabeya D."/>
            <person name="Jung N."/>
            <person name="Uechi K."/>
            <person name="Horii T."/>
            <person name="Iida T."/>
            <person name="Fujita J."/>
            <person name="Nakamura S."/>
        </authorList>
    </citation>
    <scope>NUCLEOTIDE SEQUENCE [LARGE SCALE GENOMIC DNA]</scope>
    <source>
        <strain evidence="6 7">JCM 6375</strain>
    </source>
</reference>
<dbReference type="GO" id="GO:0003755">
    <property type="term" value="F:peptidyl-prolyl cis-trans isomerase activity"/>
    <property type="evidence" value="ECO:0007669"/>
    <property type="project" value="UniProtKB-UniRule"/>
</dbReference>
<dbReference type="PANTHER" id="PTHR45625">
    <property type="entry name" value="PEPTIDYL-PROLYL CIS-TRANS ISOMERASE-RELATED"/>
    <property type="match status" value="1"/>
</dbReference>
<feature type="region of interest" description="Disordered" evidence="3">
    <location>
        <begin position="100"/>
        <end position="125"/>
    </location>
</feature>
<keyword evidence="4" id="KW-0472">Membrane</keyword>
<dbReference type="Pfam" id="PF00160">
    <property type="entry name" value="Pro_isomerase"/>
    <property type="match status" value="1"/>
</dbReference>
<evidence type="ECO:0000256" key="1">
    <source>
        <dbReference type="ARBA" id="ARBA00002388"/>
    </source>
</evidence>
<dbReference type="EMBL" id="AP022560">
    <property type="protein sequence ID" value="BBX02968.1"/>
    <property type="molecule type" value="Genomic_DNA"/>
</dbReference>
<keyword evidence="7" id="KW-1185">Reference proteome</keyword>
<sequence>MPTNEQRRATAKRKLERQLERRAARERKRRIITIVGSAVAAVIVVAAVVAVVLTRDKSDTTNTAATDNPTTTTAAPAEGGLPAFVAPAGLGDNCQYPASAGKASKPVKPPRTGKVPTEPAQVSASMETNQGDIGLMLDNGKSPCTVNSFASLANQGFFNDTTCHRLTTSESLSVLQCGDPTGQGTGGPGYQFPNEYPTNQYQPDDPKLQEPVVYPRGTLAMANAGPGTNGSQFFLVYNDSKLPPNYTVFGTIDETGLATLDKIAAAGTANGAEDGKPKSEVKITSLLLDP</sequence>
<comment type="similarity">
    <text evidence="2">Belongs to the cyclophilin-type PPIase family.</text>
</comment>
<feature type="region of interest" description="Disordered" evidence="3">
    <location>
        <begin position="60"/>
        <end position="79"/>
    </location>
</feature>
<feature type="transmembrane region" description="Helical" evidence="4">
    <location>
        <begin position="31"/>
        <end position="53"/>
    </location>
</feature>
<dbReference type="PRINTS" id="PR00153">
    <property type="entry name" value="CSAPPISMRASE"/>
</dbReference>
<evidence type="ECO:0000256" key="4">
    <source>
        <dbReference type="SAM" id="Phobius"/>
    </source>
</evidence>
<dbReference type="Gene3D" id="2.40.100.10">
    <property type="entry name" value="Cyclophilin-like"/>
    <property type="match status" value="1"/>
</dbReference>
<dbReference type="AlphaFoldDB" id="A0AAD1HCP6"/>
<evidence type="ECO:0000313" key="7">
    <source>
        <dbReference type="Proteomes" id="UP000466681"/>
    </source>
</evidence>
<dbReference type="KEGG" id="mmor:MMOR_39040"/>
<keyword evidence="4" id="KW-0812">Transmembrane</keyword>
<feature type="domain" description="PPIase cyclophilin-type" evidence="5">
    <location>
        <begin position="127"/>
        <end position="288"/>
    </location>
</feature>
<dbReference type="PANTHER" id="PTHR45625:SF3">
    <property type="entry name" value="PEPTIDYL-PROLYL CIS-TRANS ISOMERASE B-RELATED"/>
    <property type="match status" value="1"/>
</dbReference>
<dbReference type="InterPro" id="IPR044666">
    <property type="entry name" value="Cyclophilin_A-like"/>
</dbReference>
<keyword evidence="2" id="KW-0697">Rotamase</keyword>
<dbReference type="InterPro" id="IPR002130">
    <property type="entry name" value="Cyclophilin-type_PPIase_dom"/>
</dbReference>
<evidence type="ECO:0000259" key="5">
    <source>
        <dbReference type="PROSITE" id="PS50072"/>
    </source>
</evidence>
<protein>
    <recommendedName>
        <fullName evidence="2">Peptidyl-prolyl cis-trans isomerase</fullName>
        <shortName evidence="2">PPIase</shortName>
        <ecNumber evidence="2">5.2.1.8</ecNumber>
    </recommendedName>
</protein>
<dbReference type="RefSeq" id="WP_083149716.1">
    <property type="nucleotide sequence ID" value="NZ_AP022560.1"/>
</dbReference>
<keyword evidence="4" id="KW-1133">Transmembrane helix</keyword>
<comment type="catalytic activity">
    <reaction evidence="2">
        <text>[protein]-peptidylproline (omega=180) = [protein]-peptidylproline (omega=0)</text>
        <dbReference type="Rhea" id="RHEA:16237"/>
        <dbReference type="Rhea" id="RHEA-COMP:10747"/>
        <dbReference type="Rhea" id="RHEA-COMP:10748"/>
        <dbReference type="ChEBI" id="CHEBI:83833"/>
        <dbReference type="ChEBI" id="CHEBI:83834"/>
        <dbReference type="EC" id="5.2.1.8"/>
    </reaction>
</comment>
<dbReference type="InterPro" id="IPR029000">
    <property type="entry name" value="Cyclophilin-like_dom_sf"/>
</dbReference>
<dbReference type="SUPFAM" id="SSF50891">
    <property type="entry name" value="Cyclophilin-like"/>
    <property type="match status" value="1"/>
</dbReference>
<comment type="function">
    <text evidence="1 2">PPIases accelerate the folding of proteins. It catalyzes the cis-trans isomerization of proline imidic peptide bonds in oligopeptides.</text>
</comment>
<name>A0AAD1HCP6_9MYCO</name>
<gene>
    <name evidence="6" type="primary">ppiB</name>
    <name evidence="6" type="ORF">MMOR_39040</name>
</gene>
<evidence type="ECO:0000256" key="3">
    <source>
        <dbReference type="SAM" id="MobiDB-lite"/>
    </source>
</evidence>
<evidence type="ECO:0000313" key="6">
    <source>
        <dbReference type="EMBL" id="BBX02968.1"/>
    </source>
</evidence>
<feature type="compositionally biased region" description="Low complexity" evidence="3">
    <location>
        <begin position="60"/>
        <end position="77"/>
    </location>
</feature>
<organism evidence="6 7">
    <name type="scientific">Mycolicibacterium moriokaense</name>
    <dbReference type="NCBI Taxonomy" id="39691"/>
    <lineage>
        <taxon>Bacteria</taxon>
        <taxon>Bacillati</taxon>
        <taxon>Actinomycetota</taxon>
        <taxon>Actinomycetes</taxon>
        <taxon>Mycobacteriales</taxon>
        <taxon>Mycobacteriaceae</taxon>
        <taxon>Mycolicibacterium</taxon>
    </lineage>
</organism>